<evidence type="ECO:0000256" key="1">
    <source>
        <dbReference type="ARBA" id="ARBA00008270"/>
    </source>
</evidence>
<evidence type="ECO:0000313" key="4">
    <source>
        <dbReference type="EMBL" id="ADO77008.1"/>
    </source>
</evidence>
<name>E3DRA2_HALPG</name>
<feature type="active site" evidence="3">
    <location>
        <position position="46"/>
    </location>
</feature>
<dbReference type="PIRSF" id="PIRSF016184">
    <property type="entry name" value="PhzC_PhzF"/>
    <property type="match status" value="1"/>
</dbReference>
<dbReference type="AlphaFoldDB" id="E3DRA2"/>
<dbReference type="Gene3D" id="3.10.310.10">
    <property type="entry name" value="Diaminopimelate Epimerase, Chain A, domain 1"/>
    <property type="match status" value="2"/>
</dbReference>
<sequence>MEKTIYKLRAFTENINGGNPAGVVLNADSLTKNEMLVIAKKVGYSETAFIMNSKQADFKLRFFTPTAEVDLCGHATIAAFNLLRDLGIISTGEYLQETKAGILKIKVKAESVYMEQNKAEYFEVINKAEIKACFKSETENYLGEMPIQIVSTGLKDIIVFIKDLETLLNLEPRQKKIKKISEKYDVVGIHAFSLETINDFEAHARNFAPRYGIDEEAATGTSNCALACYLKKYLPNKFANNFTIEQGYSMESPSQIKIKLVTKLEQLKAVYVGGKAVLILPEL</sequence>
<protein>
    <submittedName>
        <fullName evidence="4">Phenazine biosynthesis protein PhzF family</fullName>
    </submittedName>
</protein>
<dbReference type="PANTHER" id="PTHR13774">
    <property type="entry name" value="PHENAZINE BIOSYNTHESIS PROTEIN"/>
    <property type="match status" value="1"/>
</dbReference>
<dbReference type="STRING" id="572479.Hprae_0854"/>
<dbReference type="PANTHER" id="PTHR13774:SF39">
    <property type="entry name" value="BIOSYNTHESIS PROTEIN, PUTATIVE-RELATED"/>
    <property type="match status" value="1"/>
</dbReference>
<reference evidence="4 5" key="2">
    <citation type="journal article" date="2011" name="Stand. Genomic Sci.">
        <title>Complete genome sequence of the extremely halophilic Halanaerobium praevalens type strain (GSL).</title>
        <authorList>
            <person name="Ivanova N."/>
            <person name="Sikorski J."/>
            <person name="Chertkov O."/>
            <person name="Nolan M."/>
            <person name="Lucas S."/>
            <person name="Hammon N."/>
            <person name="Deshpande S."/>
            <person name="Cheng J.F."/>
            <person name="Tapia R."/>
            <person name="Han C."/>
            <person name="Goodwin L."/>
            <person name="Pitluck S."/>
            <person name="Huntemann M."/>
            <person name="Liolios K."/>
            <person name="Pagani I."/>
            <person name="Mavromatis K."/>
            <person name="Ovchinikova G."/>
            <person name="Pati A."/>
            <person name="Chen A."/>
            <person name="Palaniappan K."/>
            <person name="Land M."/>
            <person name="Hauser L."/>
            <person name="Brambilla E.M."/>
            <person name="Kannan K.P."/>
            <person name="Rohde M."/>
            <person name="Tindall B.J."/>
            <person name="Goker M."/>
            <person name="Detter J.C."/>
            <person name="Woyke T."/>
            <person name="Bristow J."/>
            <person name="Eisen J.A."/>
            <person name="Markowitz V."/>
            <person name="Hugenholtz P."/>
            <person name="Kyrpides N.C."/>
            <person name="Klenk H.P."/>
            <person name="Lapidus A."/>
        </authorList>
    </citation>
    <scope>NUCLEOTIDE SEQUENCE [LARGE SCALE GENOMIC DNA]</scope>
    <source>
        <strain evidence="5">ATCC 33744 / DSM 2228 / GSL</strain>
    </source>
</reference>
<dbReference type="RefSeq" id="WP_014553041.1">
    <property type="nucleotide sequence ID" value="NC_017455.1"/>
</dbReference>
<organism evidence="4 5">
    <name type="scientific">Halanaerobium praevalens (strain ATCC 33744 / DSM 2228 / GSL)</name>
    <dbReference type="NCBI Taxonomy" id="572479"/>
    <lineage>
        <taxon>Bacteria</taxon>
        <taxon>Bacillati</taxon>
        <taxon>Bacillota</taxon>
        <taxon>Clostridia</taxon>
        <taxon>Halanaerobiales</taxon>
        <taxon>Halanaerobiaceae</taxon>
        <taxon>Halanaerobium</taxon>
    </lineage>
</organism>
<proteinExistence type="inferred from homology"/>
<evidence type="ECO:0000256" key="3">
    <source>
        <dbReference type="PIRSR" id="PIRSR016184-1"/>
    </source>
</evidence>
<accession>E3DRA2</accession>
<evidence type="ECO:0000313" key="5">
    <source>
        <dbReference type="Proteomes" id="UP000006866"/>
    </source>
</evidence>
<reference evidence="5" key="1">
    <citation type="submission" date="2010-10" db="EMBL/GenBank/DDBJ databases">
        <title>The complete genome of Halanaerobium praevalens DSM 2228.</title>
        <authorList>
            <consortium name="US DOE Joint Genome Institute (JGI-PGF)"/>
            <person name="Lucas S."/>
            <person name="Copeland A."/>
            <person name="Lapidus A."/>
            <person name="Glavina del Rio T."/>
            <person name="Dalin E."/>
            <person name="Tice H."/>
            <person name="Bruce D."/>
            <person name="Goodwin L."/>
            <person name="Pitluck S."/>
            <person name="Kyrpides N."/>
            <person name="Mavromatis K."/>
            <person name="Ivanova N."/>
            <person name="Ovchinnikova G."/>
            <person name="Chertkov O."/>
            <person name="Detter J.C."/>
            <person name="Han C."/>
            <person name="Larimer F."/>
            <person name="Land M."/>
            <person name="Hauser L."/>
            <person name="Markowitz V."/>
            <person name="Cheng J.-F."/>
            <person name="Hugenholtz P."/>
            <person name="Woyke T."/>
            <person name="Wu D."/>
            <person name="Tindall B."/>
            <person name="Pomrenke H.G."/>
            <person name="Brambilla E."/>
            <person name="Klenk H.-P."/>
            <person name="Eisen J.A."/>
        </authorList>
    </citation>
    <scope>NUCLEOTIDE SEQUENCE [LARGE SCALE GENOMIC DNA]</scope>
    <source>
        <strain evidence="5">ATCC 33744 / DSM 2228 / GSL</strain>
    </source>
</reference>
<keyword evidence="5" id="KW-1185">Reference proteome</keyword>
<dbReference type="SUPFAM" id="SSF54506">
    <property type="entry name" value="Diaminopimelate epimerase-like"/>
    <property type="match status" value="1"/>
</dbReference>
<dbReference type="KEGG" id="hpk:Hprae_0854"/>
<dbReference type="Proteomes" id="UP000006866">
    <property type="component" value="Chromosome"/>
</dbReference>
<dbReference type="InterPro" id="IPR003719">
    <property type="entry name" value="Phenazine_PhzF-like"/>
</dbReference>
<dbReference type="GO" id="GO:0016853">
    <property type="term" value="F:isomerase activity"/>
    <property type="evidence" value="ECO:0007669"/>
    <property type="project" value="UniProtKB-KW"/>
</dbReference>
<dbReference type="PATRIC" id="fig|572479.3.peg.863"/>
<dbReference type="eggNOG" id="COG0384">
    <property type="taxonomic scope" value="Bacteria"/>
</dbReference>
<evidence type="ECO:0000256" key="2">
    <source>
        <dbReference type="ARBA" id="ARBA00023235"/>
    </source>
</evidence>
<gene>
    <name evidence="4" type="ordered locus">Hprae_0854</name>
</gene>
<dbReference type="EMBL" id="CP002175">
    <property type="protein sequence ID" value="ADO77008.1"/>
    <property type="molecule type" value="Genomic_DNA"/>
</dbReference>
<dbReference type="NCBIfam" id="TIGR00654">
    <property type="entry name" value="PhzF_family"/>
    <property type="match status" value="1"/>
</dbReference>
<dbReference type="GO" id="GO:0005737">
    <property type="term" value="C:cytoplasm"/>
    <property type="evidence" value="ECO:0007669"/>
    <property type="project" value="TreeGrafter"/>
</dbReference>
<dbReference type="OrthoDB" id="9788221at2"/>
<dbReference type="HOGENOM" id="CLU_048756_0_2_9"/>
<comment type="similarity">
    <text evidence="1">Belongs to the PhzF family.</text>
</comment>
<dbReference type="Pfam" id="PF02567">
    <property type="entry name" value="PhzC-PhzF"/>
    <property type="match status" value="1"/>
</dbReference>
<keyword evidence="2" id="KW-0413">Isomerase</keyword>